<evidence type="ECO:0008006" key="3">
    <source>
        <dbReference type="Google" id="ProtNLM"/>
    </source>
</evidence>
<proteinExistence type="predicted"/>
<name>A0ABY7S3Q0_9FLAO</name>
<keyword evidence="2" id="KW-1185">Reference proteome</keyword>
<evidence type="ECO:0000313" key="1">
    <source>
        <dbReference type="EMBL" id="WCO03602.1"/>
    </source>
</evidence>
<gene>
    <name evidence="1" type="ORF">MUN68_008845</name>
</gene>
<evidence type="ECO:0000313" key="2">
    <source>
        <dbReference type="Proteomes" id="UP001202717"/>
    </source>
</evidence>
<dbReference type="PROSITE" id="PS51257">
    <property type="entry name" value="PROKAR_LIPOPROTEIN"/>
    <property type="match status" value="1"/>
</dbReference>
<sequence>MKRLFFLFLILSISCSKSDDSKEDIPECQEKMFLESFIAEPNDCFIFLDDPVMTFTFVRINPFTKTDFNNIPHAEIFVSIFIDDFTWEFLHTIYEDSEMNGNSFSGLVNGGINDNIYTIYFDEIEFTETETQFIFHRATIRLEKYVED</sequence>
<dbReference type="RefSeq" id="WP_272792455.1">
    <property type="nucleotide sequence ID" value="NZ_CP116221.1"/>
</dbReference>
<protein>
    <recommendedName>
        <fullName evidence="3">Gliding motility lipoprotein GldH</fullName>
    </recommendedName>
</protein>
<reference evidence="1 2" key="1">
    <citation type="submission" date="2023-01" db="EMBL/GenBank/DDBJ databases">
        <title>Psychroserpens ponticola sp. nov., isolated from seawater.</title>
        <authorList>
            <person name="Kristyanto S."/>
            <person name="Jung J."/>
            <person name="Kim J.M."/>
            <person name="Jeon C.O."/>
        </authorList>
    </citation>
    <scope>NUCLEOTIDE SEQUENCE [LARGE SCALE GENOMIC DNA]</scope>
    <source>
        <strain evidence="1 2">MSW6</strain>
    </source>
</reference>
<accession>A0ABY7S3Q0</accession>
<dbReference type="EMBL" id="CP116221">
    <property type="protein sequence ID" value="WCO03602.1"/>
    <property type="molecule type" value="Genomic_DNA"/>
</dbReference>
<organism evidence="1 2">
    <name type="scientific">Psychroserpens ponticola</name>
    <dbReference type="NCBI Taxonomy" id="2932268"/>
    <lineage>
        <taxon>Bacteria</taxon>
        <taxon>Pseudomonadati</taxon>
        <taxon>Bacteroidota</taxon>
        <taxon>Flavobacteriia</taxon>
        <taxon>Flavobacteriales</taxon>
        <taxon>Flavobacteriaceae</taxon>
        <taxon>Psychroserpens</taxon>
    </lineage>
</organism>
<dbReference type="Proteomes" id="UP001202717">
    <property type="component" value="Chromosome"/>
</dbReference>